<evidence type="ECO:0000313" key="3">
    <source>
        <dbReference type="Proteomes" id="UP000201613"/>
    </source>
</evidence>
<keyword evidence="1" id="KW-0472">Membrane</keyword>
<dbReference type="RefSeq" id="WP_093990231.1">
    <property type="nucleotide sequence ID" value="NZ_FXZK01000001.1"/>
</dbReference>
<name>A0A238L9B3_9RHOB</name>
<accession>A0A238L9B3</accession>
<feature type="transmembrane region" description="Helical" evidence="1">
    <location>
        <begin position="38"/>
        <end position="62"/>
    </location>
</feature>
<evidence type="ECO:0000313" key="2">
    <source>
        <dbReference type="EMBL" id="SMY06004.1"/>
    </source>
</evidence>
<protein>
    <recommendedName>
        <fullName evidence="4">Transmembrane protein (PGPGW)</fullName>
    </recommendedName>
</protein>
<keyword evidence="1" id="KW-0812">Transmembrane</keyword>
<keyword evidence="3" id="KW-1185">Reference proteome</keyword>
<dbReference type="OrthoDB" id="5959103at2"/>
<proteinExistence type="predicted"/>
<organism evidence="2 3">
    <name type="scientific">Flavimaricola marinus</name>
    <dbReference type="NCBI Taxonomy" id="1819565"/>
    <lineage>
        <taxon>Bacteria</taxon>
        <taxon>Pseudomonadati</taxon>
        <taxon>Pseudomonadota</taxon>
        <taxon>Alphaproteobacteria</taxon>
        <taxon>Rhodobacterales</taxon>
        <taxon>Paracoccaceae</taxon>
        <taxon>Flavimaricola</taxon>
    </lineage>
</organism>
<gene>
    <name evidence="2" type="ORF">LOM8899_00125</name>
</gene>
<evidence type="ECO:0008006" key="4">
    <source>
        <dbReference type="Google" id="ProtNLM"/>
    </source>
</evidence>
<dbReference type="Proteomes" id="UP000201613">
    <property type="component" value="Unassembled WGS sequence"/>
</dbReference>
<feature type="transmembrane region" description="Helical" evidence="1">
    <location>
        <begin position="68"/>
        <end position="89"/>
    </location>
</feature>
<evidence type="ECO:0000256" key="1">
    <source>
        <dbReference type="SAM" id="Phobius"/>
    </source>
</evidence>
<dbReference type="AlphaFoldDB" id="A0A238L9B3"/>
<dbReference type="EMBL" id="FXZK01000001">
    <property type="protein sequence ID" value="SMY06004.1"/>
    <property type="molecule type" value="Genomic_DNA"/>
</dbReference>
<reference evidence="3" key="1">
    <citation type="submission" date="2017-05" db="EMBL/GenBank/DDBJ databases">
        <authorList>
            <person name="Rodrigo-Torres L."/>
            <person name="Arahal R. D."/>
            <person name="Lucena T."/>
        </authorList>
    </citation>
    <scope>NUCLEOTIDE SEQUENCE [LARGE SCALE GENOMIC DNA]</scope>
    <source>
        <strain evidence="3">CECT 8899</strain>
    </source>
</reference>
<sequence length="102" mass="11584">MTSQAKPSRFDRQFTVLERQFPAFRGALRSIRTGRGRFVRLPLAILLIFGGMLAILPVLNLWMLPVGLLLLAIDLPFLQGPIGALIVCMRRRASKVSRRLRR</sequence>
<keyword evidence="1" id="KW-1133">Transmembrane helix</keyword>